<dbReference type="InterPro" id="IPR036852">
    <property type="entry name" value="Peptidase_S8/S53_dom_sf"/>
</dbReference>
<dbReference type="Gene3D" id="3.40.50.200">
    <property type="entry name" value="Peptidase S8/S53 domain"/>
    <property type="match status" value="2"/>
</dbReference>
<evidence type="ECO:0000256" key="1">
    <source>
        <dbReference type="ARBA" id="ARBA00022670"/>
    </source>
</evidence>
<evidence type="ECO:0000256" key="6">
    <source>
        <dbReference type="SAM" id="SignalP"/>
    </source>
</evidence>
<name>A0ABR6BZ01_9PSEU</name>
<proteinExistence type="inferred from homology"/>
<accession>A0ABR6BZ01</accession>
<keyword evidence="1" id="KW-0645">Protease</keyword>
<gene>
    <name evidence="8" type="ORF">BC739_009179</name>
</gene>
<feature type="signal peptide" evidence="6">
    <location>
        <begin position="1"/>
        <end position="25"/>
    </location>
</feature>
<organism evidence="8 9">
    <name type="scientific">Kutzneria viridogrisea</name>
    <dbReference type="NCBI Taxonomy" id="47990"/>
    <lineage>
        <taxon>Bacteria</taxon>
        <taxon>Bacillati</taxon>
        <taxon>Actinomycetota</taxon>
        <taxon>Actinomycetes</taxon>
        <taxon>Pseudonocardiales</taxon>
        <taxon>Pseudonocardiaceae</taxon>
        <taxon>Kutzneria</taxon>
    </lineage>
</organism>
<dbReference type="SUPFAM" id="SSF49785">
    <property type="entry name" value="Galactose-binding domain-like"/>
    <property type="match status" value="1"/>
</dbReference>
<dbReference type="InterPro" id="IPR023828">
    <property type="entry name" value="Peptidase_S8_Ser-AS"/>
</dbReference>
<dbReference type="PROSITE" id="PS00138">
    <property type="entry name" value="SUBTILASE_SER"/>
    <property type="match status" value="1"/>
</dbReference>
<dbReference type="InterPro" id="IPR002884">
    <property type="entry name" value="P_dom"/>
</dbReference>
<protein>
    <submittedName>
        <fullName evidence="8">Subtilisin-like proprotein convertase family protein</fullName>
    </submittedName>
</protein>
<evidence type="ECO:0000313" key="8">
    <source>
        <dbReference type="EMBL" id="MBA8931920.1"/>
    </source>
</evidence>
<dbReference type="Proteomes" id="UP000517916">
    <property type="component" value="Unassembled WGS sequence"/>
</dbReference>
<evidence type="ECO:0000256" key="4">
    <source>
        <dbReference type="PROSITE-ProRule" id="PRU01240"/>
    </source>
</evidence>
<comment type="similarity">
    <text evidence="4">Belongs to the peptidase S8 family.</text>
</comment>
<evidence type="ECO:0000256" key="5">
    <source>
        <dbReference type="SAM" id="MobiDB-lite"/>
    </source>
</evidence>
<evidence type="ECO:0000256" key="2">
    <source>
        <dbReference type="ARBA" id="ARBA00022801"/>
    </source>
</evidence>
<feature type="chain" id="PRO_5045163942" evidence="6">
    <location>
        <begin position="26"/>
        <end position="935"/>
    </location>
</feature>
<dbReference type="InterPro" id="IPR034075">
    <property type="entry name" value="Glr3161-like_dom"/>
</dbReference>
<dbReference type="EMBL" id="JACJID010000010">
    <property type="protein sequence ID" value="MBA8931920.1"/>
    <property type="molecule type" value="Genomic_DNA"/>
</dbReference>
<dbReference type="PROSITE" id="PS51257">
    <property type="entry name" value="PROKAR_LIPOPROTEIN"/>
    <property type="match status" value="1"/>
</dbReference>
<sequence length="935" mass="94415">MRRPSRTTGLAAAGLACLTAMLGLAAPVVAQPAAGPGSLSDSTAAQIAALQSVKTAATKTESKLDSRLLVEQKQRTNQSSNSALARVQSGINVDANGGVLVDVRATKVSEDLVAAIGKVGGQVRVVSQRGATVRAQVPLSALTTLAGREDVRRVESGSDAMTSQQAPGRRSDAPEAESKAEKTARIEQRTKAAIQSKQARTAAAAVTSQGDRVHAADTARQSNGVTGVGVKLCALSDGVDSLAASVASGELSPVDVLPGQEGSGDEGTAMLEILHDLAPGASLGFATAFNGDASFADNIRALRTQEHCDVIVDDVFYFNEAPFQDGPIAQAVNEVTASGALYFSSAGNEGNTGDGTSGHWEGDFVDSGQGVAKFAGTAHNFAGAGGTQIYEPLSAGSAGVPVTLWWNDPLRAATDDYDLYLLDGNGNVISFSQNIQNGTQDPYERINTTSASGQRLAVVKFKGANKYLSLSALRGRFADSADGLKKFVTPGMTSGHSAAKDAYSVAAAPAAAAFGRPLEPGDPANPAGPFPGMFGSATQIERFSSDGPRKVFFNADGSPVSGGSQVRQKPDLTAADGVATSVAGFAPFFGTSAAAPHAAAIAGLVLSGNPGISPADVREALTKTAVDIGAPGVDSRTGAGVILADKVLAYTGASPQPYAVAQAPTVRSASGGAYLKPGDTGTITLPVSNGGDGTAASTSVVLDSPTPGVTITPRSKRYGTIESGQTVINTFGLTVPATQQVGVPVVLRAKVTFSGAHSPTTVSFPVPVGQPSSVVHDFAYTGAPVAIPDNSTVGASVPITVSGIGRASKVTFSIDGTACSTAVGSTTVGIDHSYVSDLVGTLTSPSGASAVLFQRKGGTGHNLCQVVFDDGAGAAFASVTSTQAPFTGTWKPQTALSGLLADTADGTWTFKVVDGGAADSGSIRAISLHLNGYEA</sequence>
<comment type="caution">
    <text evidence="8">The sequence shown here is derived from an EMBL/GenBank/DDBJ whole genome shotgun (WGS) entry which is preliminary data.</text>
</comment>
<keyword evidence="9" id="KW-1185">Reference proteome</keyword>
<dbReference type="Gene3D" id="2.60.120.260">
    <property type="entry name" value="Galactose-binding domain-like"/>
    <property type="match status" value="1"/>
</dbReference>
<feature type="compositionally biased region" description="Basic and acidic residues" evidence="5">
    <location>
        <begin position="169"/>
        <end position="183"/>
    </location>
</feature>
<feature type="domain" description="P/Homo B" evidence="7">
    <location>
        <begin position="769"/>
        <end position="935"/>
    </location>
</feature>
<keyword evidence="2" id="KW-0378">Hydrolase</keyword>
<comment type="caution">
    <text evidence="4">Lacks conserved residue(s) required for the propagation of feature annotation.</text>
</comment>
<keyword evidence="6" id="KW-0732">Signal</keyword>
<dbReference type="Pfam" id="PF00082">
    <property type="entry name" value="Peptidase_S8"/>
    <property type="match status" value="1"/>
</dbReference>
<evidence type="ECO:0000256" key="3">
    <source>
        <dbReference type="ARBA" id="ARBA00022825"/>
    </source>
</evidence>
<evidence type="ECO:0000259" key="7">
    <source>
        <dbReference type="PROSITE" id="PS51829"/>
    </source>
</evidence>
<reference evidence="8 9" key="1">
    <citation type="submission" date="2020-08" db="EMBL/GenBank/DDBJ databases">
        <title>Genomic Encyclopedia of Archaeal and Bacterial Type Strains, Phase II (KMG-II): from individual species to whole genera.</title>
        <authorList>
            <person name="Goeker M."/>
        </authorList>
    </citation>
    <scope>NUCLEOTIDE SEQUENCE [LARGE SCALE GENOMIC DNA]</scope>
    <source>
        <strain evidence="8 9">DSM 43850</strain>
    </source>
</reference>
<dbReference type="Pfam" id="PF01483">
    <property type="entry name" value="P_proprotein"/>
    <property type="match status" value="1"/>
</dbReference>
<dbReference type="PROSITE" id="PS51892">
    <property type="entry name" value="SUBTILASE"/>
    <property type="match status" value="1"/>
</dbReference>
<dbReference type="SUPFAM" id="SSF52743">
    <property type="entry name" value="Subtilisin-like"/>
    <property type="match status" value="1"/>
</dbReference>
<dbReference type="PANTHER" id="PTHR42884">
    <property type="entry name" value="PROPROTEIN CONVERTASE SUBTILISIN/KEXIN-RELATED"/>
    <property type="match status" value="1"/>
</dbReference>
<keyword evidence="3" id="KW-0720">Serine protease</keyword>
<dbReference type="CDD" id="cd05562">
    <property type="entry name" value="Peptidases_S53_like"/>
    <property type="match status" value="1"/>
</dbReference>
<dbReference type="InterPro" id="IPR008979">
    <property type="entry name" value="Galactose-bd-like_sf"/>
</dbReference>
<dbReference type="InterPro" id="IPR000209">
    <property type="entry name" value="Peptidase_S8/S53_dom"/>
</dbReference>
<dbReference type="PANTHER" id="PTHR42884:SF14">
    <property type="entry name" value="NEUROENDOCRINE CONVERTASE 1"/>
    <property type="match status" value="1"/>
</dbReference>
<evidence type="ECO:0000313" key="9">
    <source>
        <dbReference type="Proteomes" id="UP000517916"/>
    </source>
</evidence>
<dbReference type="PROSITE" id="PS51829">
    <property type="entry name" value="P_HOMO_B"/>
    <property type="match status" value="1"/>
</dbReference>
<feature type="region of interest" description="Disordered" evidence="5">
    <location>
        <begin position="150"/>
        <end position="183"/>
    </location>
</feature>